<accession>A0ABW7ZLT9</accession>
<dbReference type="InterPro" id="IPR003439">
    <property type="entry name" value="ABC_transporter-like_ATP-bd"/>
</dbReference>
<dbReference type="Proteomes" id="UP001612812">
    <property type="component" value="Unassembled WGS sequence"/>
</dbReference>
<dbReference type="InterPro" id="IPR027417">
    <property type="entry name" value="P-loop_NTPase"/>
</dbReference>
<evidence type="ECO:0000256" key="4">
    <source>
        <dbReference type="ARBA" id="ARBA00022840"/>
    </source>
</evidence>
<sequence>MTGSHPVLTMTGISKSFPGVRALDGVDFRLFPGEVHALMGENGAGKSTLIKVLTGVYGVDRGTVVLGGEQVSFTGPMQATAAGVSTVFQEVNLCTNLSVAENIFIGREPRRLGAVRWGEMRRRARALLTRLDLDLDVNAPLGTFSLAIQQMVAIARAIDIEARVLVLDEPTSSLDTGEVAQLFRVMRSLRDDGIAILFVTHFLDQVYRIADRITVLRNGQLVGEWTTGELPQLSLVEKMIGKELDVLERLDEQPRRDVAATEGTPLLDARALGRRSAVAPFDLTVHAGEVVGLAGLLGSGRTEVARLLFGADRADHGSVRVDGSPTSLRTPVAAIARGIGFCSENRRAEGIVADLSVRENIVLAMQAARGWLRPIPRRRQDELVDRWVRALHIRPADPEIPVGNLSGGNQQKVLLARWLITEPRLLILDEPTRGIDIGAKTEIQRLVAQLSDGGTAVLFISAELEEVLRLSHKIAVMRDRELVTQLTNDQSVDADRIMQAIAAGAGHEGVPS</sequence>
<keyword evidence="1" id="KW-0813">Transport</keyword>
<dbReference type="SMART" id="SM00382">
    <property type="entry name" value="AAA"/>
    <property type="match status" value="2"/>
</dbReference>
<feature type="domain" description="ABC transporter" evidence="5">
    <location>
        <begin position="253"/>
        <end position="504"/>
    </location>
</feature>
<gene>
    <name evidence="6" type="ORF">ACIBP4_11390</name>
</gene>
<dbReference type="InterPro" id="IPR003593">
    <property type="entry name" value="AAA+_ATPase"/>
</dbReference>
<keyword evidence="2" id="KW-0677">Repeat</keyword>
<dbReference type="InterPro" id="IPR017871">
    <property type="entry name" value="ABC_transporter-like_CS"/>
</dbReference>
<dbReference type="Pfam" id="PF00005">
    <property type="entry name" value="ABC_tran"/>
    <property type="match status" value="2"/>
</dbReference>
<dbReference type="PROSITE" id="PS50893">
    <property type="entry name" value="ABC_TRANSPORTER_2"/>
    <property type="match status" value="2"/>
</dbReference>
<evidence type="ECO:0000256" key="2">
    <source>
        <dbReference type="ARBA" id="ARBA00022737"/>
    </source>
</evidence>
<feature type="domain" description="ABC transporter" evidence="5">
    <location>
        <begin position="8"/>
        <end position="243"/>
    </location>
</feature>
<dbReference type="CDD" id="cd03216">
    <property type="entry name" value="ABC_Carb_Monos_I"/>
    <property type="match status" value="1"/>
</dbReference>
<proteinExistence type="predicted"/>
<evidence type="ECO:0000259" key="5">
    <source>
        <dbReference type="PROSITE" id="PS50893"/>
    </source>
</evidence>
<evidence type="ECO:0000256" key="3">
    <source>
        <dbReference type="ARBA" id="ARBA00022741"/>
    </source>
</evidence>
<protein>
    <submittedName>
        <fullName evidence="6">Sugar ABC transporter ATP-binding protein</fullName>
    </submittedName>
</protein>
<dbReference type="PROSITE" id="PS00211">
    <property type="entry name" value="ABC_TRANSPORTER_1"/>
    <property type="match status" value="1"/>
</dbReference>
<dbReference type="Gene3D" id="3.40.50.300">
    <property type="entry name" value="P-loop containing nucleotide triphosphate hydrolases"/>
    <property type="match status" value="2"/>
</dbReference>
<evidence type="ECO:0000313" key="6">
    <source>
        <dbReference type="EMBL" id="MFI7262892.1"/>
    </source>
</evidence>
<name>A0ABW7ZLT9_9ACTN</name>
<evidence type="ECO:0000256" key="1">
    <source>
        <dbReference type="ARBA" id="ARBA00022448"/>
    </source>
</evidence>
<keyword evidence="4 6" id="KW-0067">ATP-binding</keyword>
<dbReference type="GO" id="GO:0005524">
    <property type="term" value="F:ATP binding"/>
    <property type="evidence" value="ECO:0007669"/>
    <property type="project" value="UniProtKB-KW"/>
</dbReference>
<dbReference type="RefSeq" id="WP_396762149.1">
    <property type="nucleotide sequence ID" value="NZ_JBITLA010000003.1"/>
</dbReference>
<dbReference type="CDD" id="cd03215">
    <property type="entry name" value="ABC_Carb_Monos_II"/>
    <property type="match status" value="1"/>
</dbReference>
<reference evidence="6 7" key="1">
    <citation type="submission" date="2024-10" db="EMBL/GenBank/DDBJ databases">
        <title>The Natural Products Discovery Center: Release of the First 8490 Sequenced Strains for Exploring Actinobacteria Biosynthetic Diversity.</title>
        <authorList>
            <person name="Kalkreuter E."/>
            <person name="Kautsar S.A."/>
            <person name="Yang D."/>
            <person name="Bader C.D."/>
            <person name="Teijaro C.N."/>
            <person name="Fluegel L."/>
            <person name="Davis C.M."/>
            <person name="Simpson J.R."/>
            <person name="Lauterbach L."/>
            <person name="Steele A.D."/>
            <person name="Gui C."/>
            <person name="Meng S."/>
            <person name="Li G."/>
            <person name="Viehrig K."/>
            <person name="Ye F."/>
            <person name="Su P."/>
            <person name="Kiefer A.F."/>
            <person name="Nichols A."/>
            <person name="Cepeda A.J."/>
            <person name="Yan W."/>
            <person name="Fan B."/>
            <person name="Jiang Y."/>
            <person name="Adhikari A."/>
            <person name="Zheng C.-J."/>
            <person name="Schuster L."/>
            <person name="Cowan T.M."/>
            <person name="Smanski M.J."/>
            <person name="Chevrette M.G."/>
            <person name="De Carvalho L.P.S."/>
            <person name="Shen B."/>
        </authorList>
    </citation>
    <scope>NUCLEOTIDE SEQUENCE [LARGE SCALE GENOMIC DNA]</scope>
    <source>
        <strain evidence="6 7">NPDC049845</strain>
    </source>
</reference>
<evidence type="ECO:0000313" key="7">
    <source>
        <dbReference type="Proteomes" id="UP001612812"/>
    </source>
</evidence>
<dbReference type="InterPro" id="IPR050107">
    <property type="entry name" value="ABC_carbohydrate_import_ATPase"/>
</dbReference>
<dbReference type="EMBL" id="JBITLE010000003">
    <property type="protein sequence ID" value="MFI7262892.1"/>
    <property type="molecule type" value="Genomic_DNA"/>
</dbReference>
<keyword evidence="3" id="KW-0547">Nucleotide-binding</keyword>
<dbReference type="PANTHER" id="PTHR43790">
    <property type="entry name" value="CARBOHYDRATE TRANSPORT ATP-BINDING PROTEIN MG119-RELATED"/>
    <property type="match status" value="1"/>
</dbReference>
<comment type="caution">
    <text evidence="6">The sequence shown here is derived from an EMBL/GenBank/DDBJ whole genome shotgun (WGS) entry which is preliminary data.</text>
</comment>
<keyword evidence="7" id="KW-1185">Reference proteome</keyword>
<organism evidence="6 7">
    <name type="scientific">Micromonospora maritima</name>
    <dbReference type="NCBI Taxonomy" id="986711"/>
    <lineage>
        <taxon>Bacteria</taxon>
        <taxon>Bacillati</taxon>
        <taxon>Actinomycetota</taxon>
        <taxon>Actinomycetes</taxon>
        <taxon>Micromonosporales</taxon>
        <taxon>Micromonosporaceae</taxon>
        <taxon>Micromonospora</taxon>
    </lineage>
</organism>
<dbReference type="SUPFAM" id="SSF52540">
    <property type="entry name" value="P-loop containing nucleoside triphosphate hydrolases"/>
    <property type="match status" value="2"/>
</dbReference>
<dbReference type="PANTHER" id="PTHR43790:SF9">
    <property type="entry name" value="GALACTOFURANOSE TRANSPORTER ATP-BINDING PROTEIN YTFR"/>
    <property type="match status" value="1"/>
</dbReference>